<dbReference type="PANTHER" id="PTHR30461">
    <property type="entry name" value="DNA-INVERTASE FROM LAMBDOID PROPHAGE"/>
    <property type="match status" value="1"/>
</dbReference>
<dbReference type="Gene3D" id="3.40.50.1390">
    <property type="entry name" value="Resolvase, N-terminal catalytic domain"/>
    <property type="match status" value="1"/>
</dbReference>
<dbReference type="PROSITE" id="PS51737">
    <property type="entry name" value="RECOMBINASE_DNA_BIND"/>
    <property type="match status" value="1"/>
</dbReference>
<dbReference type="Proteomes" id="UP001454489">
    <property type="component" value="Unassembled WGS sequence"/>
</dbReference>
<evidence type="ECO:0000313" key="8">
    <source>
        <dbReference type="EMBL" id="MEQ2556686.1"/>
    </source>
</evidence>
<dbReference type="SMART" id="SM00857">
    <property type="entry name" value="Resolvase"/>
    <property type="match status" value="1"/>
</dbReference>
<accession>A0ABV1HAG5</accession>
<dbReference type="CDD" id="cd00338">
    <property type="entry name" value="Ser_Recombinase"/>
    <property type="match status" value="1"/>
</dbReference>
<evidence type="ECO:0000256" key="4">
    <source>
        <dbReference type="PROSITE-ProRule" id="PRU10137"/>
    </source>
</evidence>
<dbReference type="InterPro" id="IPR036162">
    <property type="entry name" value="Resolvase-like_N_sf"/>
</dbReference>
<evidence type="ECO:0000259" key="6">
    <source>
        <dbReference type="PROSITE" id="PS51736"/>
    </source>
</evidence>
<evidence type="ECO:0000256" key="5">
    <source>
        <dbReference type="SAM" id="Coils"/>
    </source>
</evidence>
<evidence type="ECO:0000259" key="7">
    <source>
        <dbReference type="PROSITE" id="PS51737"/>
    </source>
</evidence>
<dbReference type="Pfam" id="PF00239">
    <property type="entry name" value="Resolvase"/>
    <property type="match status" value="1"/>
</dbReference>
<dbReference type="PROSITE" id="PS51736">
    <property type="entry name" value="RECOMBINASES_3"/>
    <property type="match status" value="1"/>
</dbReference>
<evidence type="ECO:0000313" key="9">
    <source>
        <dbReference type="Proteomes" id="UP001454489"/>
    </source>
</evidence>
<dbReference type="PROSITE" id="PS00397">
    <property type="entry name" value="RECOMBINASES_1"/>
    <property type="match status" value="1"/>
</dbReference>
<feature type="active site" description="O-(5'-phospho-DNA)-serine intermediate" evidence="4">
    <location>
        <position position="17"/>
    </location>
</feature>
<evidence type="ECO:0000256" key="3">
    <source>
        <dbReference type="ARBA" id="ARBA00023172"/>
    </source>
</evidence>
<dbReference type="Gene3D" id="3.90.1750.20">
    <property type="entry name" value="Putative Large Serine Recombinase, Chain B, Domain 2"/>
    <property type="match status" value="1"/>
</dbReference>
<dbReference type="InterPro" id="IPR006119">
    <property type="entry name" value="Resolv_N"/>
</dbReference>
<protein>
    <submittedName>
        <fullName evidence="8">Recombinase family protein</fullName>
    </submittedName>
</protein>
<dbReference type="Pfam" id="PF13408">
    <property type="entry name" value="Zn_ribbon_recom"/>
    <property type="match status" value="1"/>
</dbReference>
<keyword evidence="5" id="KW-0175">Coiled coil</keyword>
<dbReference type="InterPro" id="IPR050639">
    <property type="entry name" value="SSR_resolvase"/>
</dbReference>
<evidence type="ECO:0000256" key="1">
    <source>
        <dbReference type="ARBA" id="ARBA00022908"/>
    </source>
</evidence>
<comment type="caution">
    <text evidence="8">The sequence shown here is derived from an EMBL/GenBank/DDBJ whole genome shotgun (WGS) entry which is preliminary data.</text>
</comment>
<keyword evidence="9" id="KW-1185">Reference proteome</keyword>
<feature type="domain" description="Resolvase/invertase-type recombinase catalytic" evidence="6">
    <location>
        <begin position="9"/>
        <end position="158"/>
    </location>
</feature>
<evidence type="ECO:0000256" key="2">
    <source>
        <dbReference type="ARBA" id="ARBA00023125"/>
    </source>
</evidence>
<dbReference type="InterPro" id="IPR006118">
    <property type="entry name" value="Recombinase_CS"/>
</dbReference>
<dbReference type="SUPFAM" id="SSF53041">
    <property type="entry name" value="Resolvase-like"/>
    <property type="match status" value="1"/>
</dbReference>
<keyword evidence="2" id="KW-0238">DNA-binding</keyword>
<feature type="domain" description="Recombinase" evidence="7">
    <location>
        <begin position="165"/>
        <end position="285"/>
    </location>
</feature>
<organism evidence="8 9">
    <name type="scientific">Maccoyibacter intestinihominis</name>
    <dbReference type="NCBI Taxonomy" id="3133499"/>
    <lineage>
        <taxon>Bacteria</taxon>
        <taxon>Bacillati</taxon>
        <taxon>Bacillota</taxon>
        <taxon>Clostridia</taxon>
        <taxon>Lachnospirales</taxon>
        <taxon>Lachnospiraceae</taxon>
        <taxon>Maccoyibacter</taxon>
    </lineage>
</organism>
<reference evidence="8 9" key="1">
    <citation type="submission" date="2024-03" db="EMBL/GenBank/DDBJ databases">
        <title>Human intestinal bacterial collection.</title>
        <authorList>
            <person name="Pauvert C."/>
            <person name="Hitch T.C.A."/>
            <person name="Clavel T."/>
        </authorList>
    </citation>
    <scope>NUCLEOTIDE SEQUENCE [LARGE SCALE GENOMIC DNA]</scope>
    <source>
        <strain evidence="8 9">CLA-AA-H185</strain>
    </source>
</reference>
<dbReference type="EMBL" id="JBBMEX010000002">
    <property type="protein sequence ID" value="MEQ2556686.1"/>
    <property type="molecule type" value="Genomic_DNA"/>
</dbReference>
<feature type="coiled-coil region" evidence="5">
    <location>
        <begin position="381"/>
        <end position="429"/>
    </location>
</feature>
<dbReference type="RefSeq" id="WP_353529689.1">
    <property type="nucleotide sequence ID" value="NZ_JBBMEX010000002.1"/>
</dbReference>
<name>A0ABV1HAG5_9FIRM</name>
<keyword evidence="3" id="KW-0233">DNA recombination</keyword>
<proteinExistence type="predicted"/>
<keyword evidence="1" id="KW-0229">DNA integration</keyword>
<gene>
    <name evidence="8" type="ORF">WMO43_02160</name>
</gene>
<dbReference type="InterPro" id="IPR038109">
    <property type="entry name" value="DNA_bind_recomb_sf"/>
</dbReference>
<dbReference type="InterPro" id="IPR011109">
    <property type="entry name" value="DNA_bind_recombinase_dom"/>
</dbReference>
<dbReference type="InterPro" id="IPR025827">
    <property type="entry name" value="Zn_ribbon_recom_dom"/>
</dbReference>
<sequence length="498" mass="57859">MANIQPVKNGALYIRVSTHLQEELSPDAQKRLLMEYAEAHNIIVLKEHIYIDSGISGRSARQRPQFNNMIAEAKSKEHPFDVILVWKYSRFARNQEESIVYKSMLKRENVDVISVSEPISDDPFGSLIERIIEWMDEYYSIRLSGEVSRGMAENAMRGNYQARPPLGYRIPGYRQTPVIVPEEAELIQLIFDLYTEKKMGIFEIVRYLNEHGYQTGHKKPFQRRSVTYILKNPTYIGKTIWNQHDQDHKLRDKSEWIIADGKHEPIISKEQFDKAQKRIESTYKPAYRKPTSVCHHWLSSLLKCSSCGRTLVVKRTASKNKDRMYINFQCYGYQKGICNTNQSISAIKLEPVIMHSLEDAMTSGKIHFDVLNPTTLDSSQKQQLLTRLNEIEKKEVRIKRAYRDGIDTLEEYKENKSIIQTEKEMLLKKIEHIEEPALSPEEAKPIMMDRIKNVYEVITNPDIGMEEKNKAARSIIEKIVFDRATGSVNIFFYLANCP</sequence>
<dbReference type="PANTHER" id="PTHR30461:SF23">
    <property type="entry name" value="DNA RECOMBINASE-RELATED"/>
    <property type="match status" value="1"/>
</dbReference>
<dbReference type="Pfam" id="PF07508">
    <property type="entry name" value="Recombinase"/>
    <property type="match status" value="1"/>
</dbReference>